<dbReference type="GeneID" id="85493031"/>
<feature type="signal peptide" evidence="1">
    <location>
        <begin position="1"/>
        <end position="15"/>
    </location>
</feature>
<sequence length="98" mass="9806">MRVLVLGALLPLVLAAKITSSSSSSSSEDESLIMNTGTIPSTSVSVSIMLLPTPLRSRTPSMVPTDTAATSSQVASGSRALPVSMAAAGVAVCAFLLA</sequence>
<dbReference type="KEGG" id="ccac:CcaHIS019_0205220"/>
<keyword evidence="3" id="KW-1185">Reference proteome</keyword>
<dbReference type="EMBL" id="AP028213">
    <property type="protein sequence ID" value="BEI89160.1"/>
    <property type="molecule type" value="Genomic_DNA"/>
</dbReference>
<feature type="chain" id="PRO_5041228861" evidence="1">
    <location>
        <begin position="16"/>
        <end position="98"/>
    </location>
</feature>
<gene>
    <name evidence="2" type="ORF">CcaverHIS019_0205220</name>
</gene>
<dbReference type="AlphaFoldDB" id="A0AA48I8R5"/>
<protein>
    <submittedName>
        <fullName evidence="2">Uncharacterized protein</fullName>
    </submittedName>
</protein>
<evidence type="ECO:0000313" key="3">
    <source>
        <dbReference type="Proteomes" id="UP001233271"/>
    </source>
</evidence>
<keyword evidence="1" id="KW-0732">Signal</keyword>
<evidence type="ECO:0000256" key="1">
    <source>
        <dbReference type="SAM" id="SignalP"/>
    </source>
</evidence>
<organism evidence="2 3">
    <name type="scientific">Cutaneotrichosporon cavernicola</name>
    <dbReference type="NCBI Taxonomy" id="279322"/>
    <lineage>
        <taxon>Eukaryota</taxon>
        <taxon>Fungi</taxon>
        <taxon>Dikarya</taxon>
        <taxon>Basidiomycota</taxon>
        <taxon>Agaricomycotina</taxon>
        <taxon>Tremellomycetes</taxon>
        <taxon>Trichosporonales</taxon>
        <taxon>Trichosporonaceae</taxon>
        <taxon>Cutaneotrichosporon</taxon>
    </lineage>
</organism>
<dbReference type="Proteomes" id="UP001233271">
    <property type="component" value="Chromosome 2"/>
</dbReference>
<evidence type="ECO:0000313" key="2">
    <source>
        <dbReference type="EMBL" id="BEI89160.1"/>
    </source>
</evidence>
<reference evidence="2" key="1">
    <citation type="journal article" date="2023" name="BMC Genomics">
        <title>Chromosome-level genome assemblies of Cutaneotrichosporon spp. (Trichosporonales, Basidiomycota) reveal imbalanced evolution between nucleotide sequences and chromosome synteny.</title>
        <authorList>
            <person name="Kobayashi Y."/>
            <person name="Kayamori A."/>
            <person name="Aoki K."/>
            <person name="Shiwa Y."/>
            <person name="Matsutani M."/>
            <person name="Fujita N."/>
            <person name="Sugita T."/>
            <person name="Iwasaki W."/>
            <person name="Tanaka N."/>
            <person name="Takashima M."/>
        </authorList>
    </citation>
    <scope>NUCLEOTIDE SEQUENCE</scope>
    <source>
        <strain evidence="2">HIS019</strain>
    </source>
</reference>
<proteinExistence type="predicted"/>
<name>A0AA48I8R5_9TREE</name>
<dbReference type="RefSeq" id="XP_060454426.1">
    <property type="nucleotide sequence ID" value="XM_060597542.1"/>
</dbReference>
<accession>A0AA48I8R5</accession>